<comment type="domain">
    <text evidence="8">The twin CX3C motif contains 4 conserved Cys residues that form 2 disulfide bonds in the mitochondrial intermembrane space.</text>
</comment>
<reference evidence="10" key="2">
    <citation type="submission" date="2023-05" db="EMBL/GenBank/DDBJ databases">
        <authorList>
            <consortium name="Lawrence Berkeley National Laboratory"/>
            <person name="Steindorff A."/>
            <person name="Hensen N."/>
            <person name="Bonometti L."/>
            <person name="Westerberg I."/>
            <person name="Brannstrom I.O."/>
            <person name="Guillou S."/>
            <person name="Cros-Aarteil S."/>
            <person name="Calhoun S."/>
            <person name="Haridas S."/>
            <person name="Kuo A."/>
            <person name="Mondo S."/>
            <person name="Pangilinan J."/>
            <person name="Riley R."/>
            <person name="Labutti K."/>
            <person name="Andreopoulos B."/>
            <person name="Lipzen A."/>
            <person name="Chen C."/>
            <person name="Yanf M."/>
            <person name="Daum C."/>
            <person name="Ng V."/>
            <person name="Clum A."/>
            <person name="Ohm R."/>
            <person name="Martin F."/>
            <person name="Silar P."/>
            <person name="Natvig D."/>
            <person name="Lalanne C."/>
            <person name="Gautier V."/>
            <person name="Ament-Velasquez S.L."/>
            <person name="Kruys A."/>
            <person name="Hutchinson M.I."/>
            <person name="Powell A.J."/>
            <person name="Barry K."/>
            <person name="Miller A.N."/>
            <person name="Grigoriev I.V."/>
            <person name="Debuchy R."/>
            <person name="Gladieux P."/>
            <person name="Thoren M.H."/>
            <person name="Johannesson H."/>
        </authorList>
    </citation>
    <scope>NUCLEOTIDE SEQUENCE</scope>
    <source>
        <strain evidence="10">CBS 532.94</strain>
    </source>
</reference>
<evidence type="ECO:0000256" key="5">
    <source>
        <dbReference type="ARBA" id="ARBA00023010"/>
    </source>
</evidence>
<evidence type="ECO:0000256" key="8">
    <source>
        <dbReference type="RuleBase" id="RU367043"/>
    </source>
</evidence>
<dbReference type="GO" id="GO:0015031">
    <property type="term" value="P:protein transport"/>
    <property type="evidence" value="ECO:0007669"/>
    <property type="project" value="UniProtKB-KW"/>
</dbReference>
<dbReference type="Proteomes" id="UP001303760">
    <property type="component" value="Unassembled WGS sequence"/>
</dbReference>
<dbReference type="GO" id="GO:0005743">
    <property type="term" value="C:mitochondrial inner membrane"/>
    <property type="evidence" value="ECO:0007669"/>
    <property type="project" value="UniProtKB-SubCell"/>
</dbReference>
<keyword evidence="11" id="KW-1185">Reference proteome</keyword>
<dbReference type="Gene3D" id="1.10.287.810">
    <property type="entry name" value="Mitochondrial import inner membrane translocase subunit tim13 like domains"/>
    <property type="match status" value="1"/>
</dbReference>
<keyword evidence="7 8" id="KW-0143">Chaperone</keyword>
<comment type="subcellular location">
    <subcellularLocation>
        <location evidence="1 8">Mitochondrion inner membrane</location>
        <topology evidence="1 8">Peripheral membrane protein</topology>
        <orientation evidence="1 8">Intermembrane side</orientation>
    </subcellularLocation>
</comment>
<gene>
    <name evidence="10" type="ORF">C8A03DRAFT_11212</name>
</gene>
<comment type="caution">
    <text evidence="10">The sequence shown here is derived from an EMBL/GenBank/DDBJ whole genome shotgun (WGS) entry which is preliminary data.</text>
</comment>
<comment type="function">
    <text evidence="8">Mitochondrial intermembrane chaperone that participates in the import and insertion of some multi-pass transmembrane proteins into the mitochondrial inner membrane. Also required for the transfer of beta-barrel precursors from the TOM complex to the sorting and assembly machinery (SAM complex) of the outer membrane. Acts as a chaperone-like protein that protects the hydrophobic precursors from aggregation and guide them through the mitochondrial intermembrane space.</text>
</comment>
<evidence type="ECO:0000256" key="3">
    <source>
        <dbReference type="ARBA" id="ARBA00022792"/>
    </source>
</evidence>
<comment type="similarity">
    <text evidence="2 8">Belongs to the small Tim family.</text>
</comment>
<keyword evidence="8" id="KW-0496">Mitochondrion</keyword>
<accession>A0AAN7CJW0</accession>
<dbReference type="AlphaFoldDB" id="A0AAN7CJW0"/>
<keyword evidence="3 8" id="KW-0999">Mitochondrion inner membrane</keyword>
<evidence type="ECO:0000256" key="6">
    <source>
        <dbReference type="ARBA" id="ARBA00023157"/>
    </source>
</evidence>
<feature type="domain" description="Tim10-like" evidence="9">
    <location>
        <begin position="27"/>
        <end position="89"/>
    </location>
</feature>
<name>A0AAN7CJW0_9PEZI</name>
<evidence type="ECO:0000313" key="10">
    <source>
        <dbReference type="EMBL" id="KAK4242622.1"/>
    </source>
</evidence>
<dbReference type="Pfam" id="PF02953">
    <property type="entry name" value="zf-Tim10_DDP"/>
    <property type="match status" value="1"/>
</dbReference>
<protein>
    <recommendedName>
        <fullName evidence="8">Mitochondrial import inner membrane translocase subunit</fullName>
    </recommendedName>
</protein>
<proteinExistence type="inferred from homology"/>
<keyword evidence="3 8" id="KW-0472">Membrane</keyword>
<evidence type="ECO:0000259" key="9">
    <source>
        <dbReference type="Pfam" id="PF02953"/>
    </source>
</evidence>
<keyword evidence="6 8" id="KW-1015">Disulfide bond</keyword>
<sequence length="95" mass="11038">MSSSTEFNIEQSDLDKLNEKDKAELRQFFSNEVQRARVHAQTHELTTICWKKCITSSVRSGALDKSEQTCLANCVDRFMDANLLTMKHIRDMRQQ</sequence>
<evidence type="ECO:0000256" key="2">
    <source>
        <dbReference type="ARBA" id="ARBA00006720"/>
    </source>
</evidence>
<dbReference type="InterPro" id="IPR035427">
    <property type="entry name" value="Tim10-like_dom_sf"/>
</dbReference>
<dbReference type="InterPro" id="IPR004217">
    <property type="entry name" value="Tim10-like"/>
</dbReference>
<evidence type="ECO:0000313" key="11">
    <source>
        <dbReference type="Proteomes" id="UP001303760"/>
    </source>
</evidence>
<dbReference type="SUPFAM" id="SSF144122">
    <property type="entry name" value="Tim10-like"/>
    <property type="match status" value="1"/>
</dbReference>
<dbReference type="EMBL" id="MU860006">
    <property type="protein sequence ID" value="KAK4242622.1"/>
    <property type="molecule type" value="Genomic_DNA"/>
</dbReference>
<keyword evidence="8" id="KW-0813">Transport</keyword>
<comment type="subunit">
    <text evidence="8">Heterohexamer.</text>
</comment>
<evidence type="ECO:0000256" key="4">
    <source>
        <dbReference type="ARBA" id="ARBA00022927"/>
    </source>
</evidence>
<keyword evidence="4 8" id="KW-0653">Protein transport</keyword>
<evidence type="ECO:0000256" key="7">
    <source>
        <dbReference type="ARBA" id="ARBA00023186"/>
    </source>
</evidence>
<reference evidence="10" key="1">
    <citation type="journal article" date="2023" name="Mol. Phylogenet. Evol.">
        <title>Genome-scale phylogeny and comparative genomics of the fungal order Sordariales.</title>
        <authorList>
            <person name="Hensen N."/>
            <person name="Bonometti L."/>
            <person name="Westerberg I."/>
            <person name="Brannstrom I.O."/>
            <person name="Guillou S."/>
            <person name="Cros-Aarteil S."/>
            <person name="Calhoun S."/>
            <person name="Haridas S."/>
            <person name="Kuo A."/>
            <person name="Mondo S."/>
            <person name="Pangilinan J."/>
            <person name="Riley R."/>
            <person name="LaButti K."/>
            <person name="Andreopoulos B."/>
            <person name="Lipzen A."/>
            <person name="Chen C."/>
            <person name="Yan M."/>
            <person name="Daum C."/>
            <person name="Ng V."/>
            <person name="Clum A."/>
            <person name="Steindorff A."/>
            <person name="Ohm R.A."/>
            <person name="Martin F."/>
            <person name="Silar P."/>
            <person name="Natvig D.O."/>
            <person name="Lalanne C."/>
            <person name="Gautier V."/>
            <person name="Ament-Velasquez S.L."/>
            <person name="Kruys A."/>
            <person name="Hutchinson M.I."/>
            <person name="Powell A.J."/>
            <person name="Barry K."/>
            <person name="Miller A.N."/>
            <person name="Grigoriev I.V."/>
            <person name="Debuchy R."/>
            <person name="Gladieux P."/>
            <person name="Hiltunen Thoren M."/>
            <person name="Johannesson H."/>
        </authorList>
    </citation>
    <scope>NUCLEOTIDE SEQUENCE</scope>
    <source>
        <strain evidence="10">CBS 532.94</strain>
    </source>
</reference>
<keyword evidence="5 8" id="KW-0811">Translocation</keyword>
<evidence type="ECO:0000256" key="1">
    <source>
        <dbReference type="ARBA" id="ARBA00004137"/>
    </source>
</evidence>
<organism evidence="10 11">
    <name type="scientific">Achaetomium macrosporum</name>
    <dbReference type="NCBI Taxonomy" id="79813"/>
    <lineage>
        <taxon>Eukaryota</taxon>
        <taxon>Fungi</taxon>
        <taxon>Dikarya</taxon>
        <taxon>Ascomycota</taxon>
        <taxon>Pezizomycotina</taxon>
        <taxon>Sordariomycetes</taxon>
        <taxon>Sordariomycetidae</taxon>
        <taxon>Sordariales</taxon>
        <taxon>Chaetomiaceae</taxon>
        <taxon>Achaetomium</taxon>
    </lineage>
</organism>